<dbReference type="EC" id="2.7.1.12" evidence="3 10"/>
<evidence type="ECO:0000256" key="4">
    <source>
        <dbReference type="ARBA" id="ARBA00022679"/>
    </source>
</evidence>
<sequence length="176" mass="19562">MSNDLVHLIFMGVAGSGKTTAADALAKRLGWPEAEADDFHPQANIDKMSAGHPLTDEDRWPWLQKMRNWMTEHALAGSSTIVTCSALKRSYRDLLRQGPGRVFFVHLHAPADVLSKRMATREHFMKPGMLASQFETLQELGEDEDGLAISVLGSKEETLQSVIAALRERSLLETTF</sequence>
<comment type="caution">
    <text evidence="11">The sequence shown here is derived from an EMBL/GenBank/DDBJ whole genome shotgun (WGS) entry which is preliminary data.</text>
</comment>
<evidence type="ECO:0000256" key="6">
    <source>
        <dbReference type="ARBA" id="ARBA00022777"/>
    </source>
</evidence>
<dbReference type="EMBL" id="PKKO01000002">
    <property type="protein sequence ID" value="PKY72722.1"/>
    <property type="molecule type" value="Genomic_DNA"/>
</dbReference>
<dbReference type="Pfam" id="PF13238">
    <property type="entry name" value="AAA_18"/>
    <property type="match status" value="1"/>
</dbReference>
<dbReference type="Proteomes" id="UP000235122">
    <property type="component" value="Unassembled WGS sequence"/>
</dbReference>
<dbReference type="PANTHER" id="PTHR43442:SF3">
    <property type="entry name" value="GLUCONOKINASE-RELATED"/>
    <property type="match status" value="1"/>
</dbReference>
<evidence type="ECO:0000256" key="2">
    <source>
        <dbReference type="ARBA" id="ARBA00008420"/>
    </source>
</evidence>
<accession>A0A2I1INN2</accession>
<dbReference type="Gene3D" id="3.40.50.300">
    <property type="entry name" value="P-loop containing nucleotide triphosphate hydrolases"/>
    <property type="match status" value="1"/>
</dbReference>
<dbReference type="GeneID" id="35867630"/>
<dbReference type="SUPFAM" id="SSF52540">
    <property type="entry name" value="P-loop containing nucleoside triphosphate hydrolases"/>
    <property type="match status" value="1"/>
</dbReference>
<evidence type="ECO:0000256" key="7">
    <source>
        <dbReference type="ARBA" id="ARBA00022840"/>
    </source>
</evidence>
<gene>
    <name evidence="11" type="ORF">CYJ19_03495</name>
</gene>
<keyword evidence="4 10" id="KW-0808">Transferase</keyword>
<evidence type="ECO:0000256" key="8">
    <source>
        <dbReference type="ARBA" id="ARBA00023064"/>
    </source>
</evidence>
<dbReference type="GO" id="GO:0005524">
    <property type="term" value="F:ATP binding"/>
    <property type="evidence" value="ECO:0007669"/>
    <property type="project" value="UniProtKB-KW"/>
</dbReference>
<dbReference type="FunFam" id="3.40.50.300:FF:000522">
    <property type="entry name" value="Gluconokinase"/>
    <property type="match status" value="1"/>
</dbReference>
<dbReference type="NCBIfam" id="TIGR01313">
    <property type="entry name" value="therm_gnt_kin"/>
    <property type="match status" value="1"/>
</dbReference>
<evidence type="ECO:0000313" key="12">
    <source>
        <dbReference type="Proteomes" id="UP000235122"/>
    </source>
</evidence>
<keyword evidence="5 10" id="KW-0547">Nucleotide-binding</keyword>
<dbReference type="InterPro" id="IPR027417">
    <property type="entry name" value="P-loop_NTPase"/>
</dbReference>
<name>A0A2I1INN2_9ACTO</name>
<reference evidence="11 12" key="1">
    <citation type="submission" date="2017-12" db="EMBL/GenBank/DDBJ databases">
        <title>Phylogenetic diversity of female urinary microbiome.</title>
        <authorList>
            <person name="Thomas-White K."/>
            <person name="Wolfe A.J."/>
        </authorList>
    </citation>
    <scope>NUCLEOTIDE SEQUENCE [LARGE SCALE GENOMIC DNA]</scope>
    <source>
        <strain evidence="11 12">UMB0402</strain>
    </source>
</reference>
<protein>
    <recommendedName>
        <fullName evidence="3 10">Gluconokinase</fullName>
        <ecNumber evidence="3 10">2.7.1.12</ecNumber>
    </recommendedName>
</protein>
<keyword evidence="6 10" id="KW-0418">Kinase</keyword>
<dbReference type="PANTHER" id="PTHR43442">
    <property type="entry name" value="GLUCONOKINASE-RELATED"/>
    <property type="match status" value="1"/>
</dbReference>
<dbReference type="GO" id="GO:0046316">
    <property type="term" value="F:gluconokinase activity"/>
    <property type="evidence" value="ECO:0007669"/>
    <property type="project" value="UniProtKB-EC"/>
</dbReference>
<evidence type="ECO:0000256" key="5">
    <source>
        <dbReference type="ARBA" id="ARBA00022741"/>
    </source>
</evidence>
<evidence type="ECO:0000256" key="1">
    <source>
        <dbReference type="ARBA" id="ARBA00004761"/>
    </source>
</evidence>
<dbReference type="CDD" id="cd02021">
    <property type="entry name" value="GntK"/>
    <property type="match status" value="1"/>
</dbReference>
<evidence type="ECO:0000256" key="10">
    <source>
        <dbReference type="RuleBase" id="RU363066"/>
    </source>
</evidence>
<dbReference type="InterPro" id="IPR006001">
    <property type="entry name" value="Therm_gnt_kin"/>
</dbReference>
<comment type="pathway">
    <text evidence="1">Carbohydrate acid metabolism.</text>
</comment>
<dbReference type="GO" id="GO:0019521">
    <property type="term" value="P:D-gluconate metabolic process"/>
    <property type="evidence" value="ECO:0007669"/>
    <property type="project" value="UniProtKB-KW"/>
</dbReference>
<keyword evidence="8" id="KW-0311">Gluconate utilization</keyword>
<comment type="similarity">
    <text evidence="2 10">Belongs to the gluconokinase GntK/GntV family.</text>
</comment>
<dbReference type="STRING" id="33007.HMPREF3198_01526"/>
<evidence type="ECO:0000256" key="3">
    <source>
        <dbReference type="ARBA" id="ARBA00012054"/>
    </source>
</evidence>
<keyword evidence="12" id="KW-1185">Reference proteome</keyword>
<proteinExistence type="inferred from homology"/>
<evidence type="ECO:0000313" key="11">
    <source>
        <dbReference type="EMBL" id="PKY72722.1"/>
    </source>
</evidence>
<dbReference type="AlphaFoldDB" id="A0A2I1INN2"/>
<keyword evidence="7 10" id="KW-0067">ATP-binding</keyword>
<organism evidence="11 12">
    <name type="scientific">Winkia neuii</name>
    <dbReference type="NCBI Taxonomy" id="33007"/>
    <lineage>
        <taxon>Bacteria</taxon>
        <taxon>Bacillati</taxon>
        <taxon>Actinomycetota</taxon>
        <taxon>Actinomycetes</taxon>
        <taxon>Actinomycetales</taxon>
        <taxon>Actinomycetaceae</taxon>
        <taxon>Winkia</taxon>
    </lineage>
</organism>
<dbReference type="GO" id="GO:0005737">
    <property type="term" value="C:cytoplasm"/>
    <property type="evidence" value="ECO:0007669"/>
    <property type="project" value="TreeGrafter"/>
</dbReference>
<comment type="catalytic activity">
    <reaction evidence="9 10">
        <text>D-gluconate + ATP = 6-phospho-D-gluconate + ADP + H(+)</text>
        <dbReference type="Rhea" id="RHEA:19433"/>
        <dbReference type="ChEBI" id="CHEBI:15378"/>
        <dbReference type="ChEBI" id="CHEBI:18391"/>
        <dbReference type="ChEBI" id="CHEBI:30616"/>
        <dbReference type="ChEBI" id="CHEBI:58759"/>
        <dbReference type="ChEBI" id="CHEBI:456216"/>
        <dbReference type="EC" id="2.7.1.12"/>
    </reaction>
</comment>
<evidence type="ECO:0000256" key="9">
    <source>
        <dbReference type="ARBA" id="ARBA00048090"/>
    </source>
</evidence>
<dbReference type="RefSeq" id="WP_024331064.1">
    <property type="nucleotide sequence ID" value="NZ_JASOXK010000002.1"/>
</dbReference>